<dbReference type="InterPro" id="IPR036102">
    <property type="entry name" value="OsmC/Ohrsf"/>
</dbReference>
<organism evidence="1 2">
    <name type="scientific">Devosia ureilytica</name>
    <dbReference type="NCBI Taxonomy" id="2952754"/>
    <lineage>
        <taxon>Bacteria</taxon>
        <taxon>Pseudomonadati</taxon>
        <taxon>Pseudomonadota</taxon>
        <taxon>Alphaproteobacteria</taxon>
        <taxon>Hyphomicrobiales</taxon>
        <taxon>Devosiaceae</taxon>
        <taxon>Devosia</taxon>
    </lineage>
</organism>
<evidence type="ECO:0000313" key="2">
    <source>
        <dbReference type="Proteomes" id="UP001060275"/>
    </source>
</evidence>
<dbReference type="Pfam" id="PF02566">
    <property type="entry name" value="OsmC"/>
    <property type="match status" value="1"/>
</dbReference>
<protein>
    <submittedName>
        <fullName evidence="1">OsmC family protein</fullName>
    </submittedName>
</protein>
<dbReference type="PANTHER" id="PTHR42830:SF1">
    <property type="entry name" value="OSMOTICALLY INDUCIBLE FAMILY PROTEIN"/>
    <property type="match status" value="1"/>
</dbReference>
<accession>A0A9Q4ALG4</accession>
<name>A0A9Q4ALG4_9HYPH</name>
<proteinExistence type="predicted"/>
<dbReference type="InterPro" id="IPR052707">
    <property type="entry name" value="OsmC_Ohr_Peroxiredoxin"/>
</dbReference>
<dbReference type="EMBL" id="JAMWDU010000001">
    <property type="protein sequence ID" value="MCP8885781.1"/>
    <property type="molecule type" value="Genomic_DNA"/>
</dbReference>
<dbReference type="InterPro" id="IPR003718">
    <property type="entry name" value="OsmC/Ohr_fam"/>
</dbReference>
<dbReference type="InterPro" id="IPR019904">
    <property type="entry name" value="Peroxiredoxin_OsmC"/>
</dbReference>
<comment type="caution">
    <text evidence="1">The sequence shown here is derived from an EMBL/GenBank/DDBJ whole genome shotgun (WGS) entry which is preliminary data.</text>
</comment>
<dbReference type="AlphaFoldDB" id="A0A9Q4ALG4"/>
<dbReference type="RefSeq" id="WP_254673013.1">
    <property type="nucleotide sequence ID" value="NZ_JAMWDU010000001.1"/>
</dbReference>
<sequence length="146" mass="15465">MKITRHASARWSGTLREGKGAISTESGALIDKYYGFRTRFEGESGTNPEELLGAAHAGCFTMALSLVLGEAGLTAERLTTKADVTLEQSNGQFSITAVHLDIEASVPVVDAPTFLRLAETAKATCPLSKVIRAPVTLSARLANDEA</sequence>
<reference evidence="1" key="1">
    <citation type="submission" date="2022-06" db="EMBL/GenBank/DDBJ databases">
        <title>Devosia sp. XJ19-45 genome assembly.</title>
        <authorList>
            <person name="Li B."/>
            <person name="Cai M."/>
            <person name="Nie G."/>
            <person name="Li W."/>
        </authorList>
    </citation>
    <scope>NUCLEOTIDE SEQUENCE</scope>
    <source>
        <strain evidence="1">XJ19-45</strain>
    </source>
</reference>
<dbReference type="PANTHER" id="PTHR42830">
    <property type="entry name" value="OSMOTICALLY INDUCIBLE FAMILY PROTEIN"/>
    <property type="match status" value="1"/>
</dbReference>
<dbReference type="Gene3D" id="3.30.300.20">
    <property type="match status" value="1"/>
</dbReference>
<dbReference type="SUPFAM" id="SSF82784">
    <property type="entry name" value="OsmC-like"/>
    <property type="match status" value="1"/>
</dbReference>
<dbReference type="NCBIfam" id="TIGR03562">
    <property type="entry name" value="osmo_induc_OsmC"/>
    <property type="match status" value="1"/>
</dbReference>
<dbReference type="Proteomes" id="UP001060275">
    <property type="component" value="Unassembled WGS sequence"/>
</dbReference>
<keyword evidence="2" id="KW-1185">Reference proteome</keyword>
<dbReference type="InterPro" id="IPR015946">
    <property type="entry name" value="KH_dom-like_a/b"/>
</dbReference>
<gene>
    <name evidence="1" type="ORF">NF348_01550</name>
</gene>
<evidence type="ECO:0000313" key="1">
    <source>
        <dbReference type="EMBL" id="MCP8885781.1"/>
    </source>
</evidence>
<dbReference type="GO" id="GO:0004601">
    <property type="term" value="F:peroxidase activity"/>
    <property type="evidence" value="ECO:0007669"/>
    <property type="project" value="InterPro"/>
</dbReference>
<dbReference type="GO" id="GO:0006979">
    <property type="term" value="P:response to oxidative stress"/>
    <property type="evidence" value="ECO:0007669"/>
    <property type="project" value="InterPro"/>
</dbReference>